<accession>A0A0G3GTL2</accession>
<evidence type="ECO:0000256" key="1">
    <source>
        <dbReference type="SAM" id="Phobius"/>
    </source>
</evidence>
<evidence type="ECO:0000313" key="2">
    <source>
        <dbReference type="EMBL" id="AKK02893.1"/>
    </source>
</evidence>
<dbReference type="EMBL" id="CP011541">
    <property type="protein sequence ID" value="AKK02893.1"/>
    <property type="molecule type" value="Genomic_DNA"/>
</dbReference>
<dbReference type="AlphaFoldDB" id="A0A0G3GTL2"/>
<keyword evidence="1" id="KW-0812">Transmembrane</keyword>
<keyword evidence="1" id="KW-0472">Membrane</keyword>
<sequence>MVEYIVWGLLLLGVLVVGLALWRFLTQRARGTQVIVRRLPANDGRAWRHGIIRYRGDVVECFKLRSLSPSPDIVLRRDEIVLSSRRKMTTIEQKFMEPDTKIVVIKTHRGTCEWAMDPHAEMALLAWLESAPTQPIVRMSPQEAMKIARERRRSS</sequence>
<dbReference type="KEGG" id="cei:CEPID_05120"/>
<evidence type="ECO:0000313" key="3">
    <source>
        <dbReference type="Proteomes" id="UP000035368"/>
    </source>
</evidence>
<gene>
    <name evidence="2" type="ORF">CEPID_05120</name>
</gene>
<dbReference type="Proteomes" id="UP000035368">
    <property type="component" value="Chromosome"/>
</dbReference>
<keyword evidence="3" id="KW-1185">Reference proteome</keyword>
<organism evidence="2 3">
    <name type="scientific">Corynebacterium epidermidicanis</name>
    <dbReference type="NCBI Taxonomy" id="1050174"/>
    <lineage>
        <taxon>Bacteria</taxon>
        <taxon>Bacillati</taxon>
        <taxon>Actinomycetota</taxon>
        <taxon>Actinomycetes</taxon>
        <taxon>Mycobacteriales</taxon>
        <taxon>Corynebacteriaceae</taxon>
        <taxon>Corynebacterium</taxon>
    </lineage>
</organism>
<dbReference type="STRING" id="1050174.CEPID_05120"/>
<proteinExistence type="predicted"/>
<name>A0A0G3GTL2_9CORY</name>
<dbReference type="InterPro" id="IPR019675">
    <property type="entry name" value="DUF2550"/>
</dbReference>
<keyword evidence="1" id="KW-1133">Transmembrane helix</keyword>
<dbReference type="RefSeq" id="WP_047240010.1">
    <property type="nucleotide sequence ID" value="NZ_CP011541.1"/>
</dbReference>
<dbReference type="OrthoDB" id="4793422at2"/>
<reference evidence="2 3" key="1">
    <citation type="submission" date="2015-05" db="EMBL/GenBank/DDBJ databases">
        <title>Complete genome sequence of Corynebacterium epidermidicanis DSM 45586, isolated from the skin of a dog suffering from pruritus.</title>
        <authorList>
            <person name="Ruckert C."/>
            <person name="Albersmeier A."/>
            <person name="Winkler A."/>
            <person name="Tauch A."/>
        </authorList>
    </citation>
    <scope>NUCLEOTIDE SEQUENCE [LARGE SCALE GENOMIC DNA]</scope>
    <source>
        <strain evidence="2 3">DSM 45586</strain>
    </source>
</reference>
<dbReference type="PATRIC" id="fig|1050174.4.peg.1037"/>
<protein>
    <submittedName>
        <fullName evidence="2">Putative DUF2550 family protein</fullName>
    </submittedName>
</protein>
<feature type="transmembrane region" description="Helical" evidence="1">
    <location>
        <begin position="6"/>
        <end position="25"/>
    </location>
</feature>
<dbReference type="Pfam" id="PF10739">
    <property type="entry name" value="DUF2550"/>
    <property type="match status" value="1"/>
</dbReference>